<feature type="repeat" description="TPR" evidence="1">
    <location>
        <begin position="426"/>
        <end position="459"/>
    </location>
</feature>
<evidence type="ECO:0000256" key="3">
    <source>
        <dbReference type="SAM" id="Phobius"/>
    </source>
</evidence>
<dbReference type="Gene3D" id="1.25.40.10">
    <property type="entry name" value="Tetratricopeptide repeat domain"/>
    <property type="match status" value="1"/>
</dbReference>
<dbReference type="InterPro" id="IPR050768">
    <property type="entry name" value="UPF0353/GerABKA_families"/>
</dbReference>
<name>A0ABU9TX31_9GAMM</name>
<comment type="caution">
    <text evidence="5">The sequence shown here is derived from an EMBL/GenBank/DDBJ whole genome shotgun (WGS) entry which is preliminary data.</text>
</comment>
<feature type="compositionally biased region" description="Basic and acidic residues" evidence="2">
    <location>
        <begin position="486"/>
        <end position="502"/>
    </location>
</feature>
<dbReference type="PANTHER" id="PTHR22550:SF14">
    <property type="entry name" value="VWFA DOMAIN-CONTAINING PROTEIN"/>
    <property type="match status" value="1"/>
</dbReference>
<evidence type="ECO:0000259" key="4">
    <source>
        <dbReference type="PROSITE" id="PS50234"/>
    </source>
</evidence>
<feature type="compositionally biased region" description="Polar residues" evidence="2">
    <location>
        <begin position="574"/>
        <end position="585"/>
    </location>
</feature>
<dbReference type="Gene3D" id="3.40.50.410">
    <property type="entry name" value="von Willebrand factor, type A domain"/>
    <property type="match status" value="1"/>
</dbReference>
<feature type="compositionally biased region" description="Basic and acidic residues" evidence="2">
    <location>
        <begin position="587"/>
        <end position="599"/>
    </location>
</feature>
<gene>
    <name evidence="5" type="ORF">WNY58_15620</name>
</gene>
<dbReference type="Pfam" id="PF13519">
    <property type="entry name" value="VWA_2"/>
    <property type="match status" value="1"/>
</dbReference>
<evidence type="ECO:0000256" key="2">
    <source>
        <dbReference type="SAM" id="MobiDB-lite"/>
    </source>
</evidence>
<organism evidence="5 6">
    <name type="scientific">Neptuniibacter pectenicola</name>
    <dbReference type="NCBI Taxonomy" id="1806669"/>
    <lineage>
        <taxon>Bacteria</taxon>
        <taxon>Pseudomonadati</taxon>
        <taxon>Pseudomonadota</taxon>
        <taxon>Gammaproteobacteria</taxon>
        <taxon>Oceanospirillales</taxon>
        <taxon>Oceanospirillaceae</taxon>
        <taxon>Neptuniibacter</taxon>
    </lineage>
</organism>
<keyword evidence="1" id="KW-0802">TPR repeat</keyword>
<feature type="transmembrane region" description="Helical" evidence="3">
    <location>
        <begin position="6"/>
        <end position="27"/>
    </location>
</feature>
<feature type="region of interest" description="Disordered" evidence="2">
    <location>
        <begin position="475"/>
        <end position="654"/>
    </location>
</feature>
<dbReference type="RefSeq" id="WP_342855013.1">
    <property type="nucleotide sequence ID" value="NZ_JBBMRA010000020.1"/>
</dbReference>
<dbReference type="Proteomes" id="UP001449225">
    <property type="component" value="Unassembled WGS sequence"/>
</dbReference>
<dbReference type="SUPFAM" id="SSF53300">
    <property type="entry name" value="vWA-like"/>
    <property type="match status" value="1"/>
</dbReference>
<dbReference type="PROSITE" id="PS50293">
    <property type="entry name" value="TPR_REGION"/>
    <property type="match status" value="1"/>
</dbReference>
<protein>
    <submittedName>
        <fullName evidence="5">VWA domain-containing protein</fullName>
    </submittedName>
</protein>
<dbReference type="InterPro" id="IPR002035">
    <property type="entry name" value="VWF_A"/>
</dbReference>
<dbReference type="InterPro" id="IPR036465">
    <property type="entry name" value="vWFA_dom_sf"/>
</dbReference>
<dbReference type="PROSITE" id="PS50234">
    <property type="entry name" value="VWFA"/>
    <property type="match status" value="1"/>
</dbReference>
<dbReference type="InterPro" id="IPR011990">
    <property type="entry name" value="TPR-like_helical_dom_sf"/>
</dbReference>
<evidence type="ECO:0000313" key="5">
    <source>
        <dbReference type="EMBL" id="MEM5537814.1"/>
    </source>
</evidence>
<keyword evidence="6" id="KW-1185">Reference proteome</keyword>
<accession>A0ABU9TX31</accession>
<sequence length="680" mass="74459">MLTTFHFLQPYWLLLIPVVFVVAYVSIKQRVNRTHWQAVCDPELLPFLEHKGQGRSPWLSISLLIAALMLIVAAAQPVWKKQPQPVFKQGDALVIALDLSASMNAADIKPSRLQRAHFKIEDLLARMPDANVALLVYAAEAFSVTPLTDDSDTILAQLPAMVPEIMPAQGSRADKALALADQLLTQAGVARGNILLISDEVMPVQIASIATRLKSQGRQLSILGVGTEQGAPINTDQGLLKDRNGQVIVAKVQASLMQESAGLGGGQAKMITADDSDINHLIAQFQRGDQQPAESKEKMDRWVAEGPWFILFALPFVLMVFRRGIVTLLMPLLLPIVLFGIGHSSPAQAEPVKASDDKGIDIMASGRQVWTDLWQTKDQQGLTLYRSGDKARAAEVFEDPQWKQLSYYESGQYDKAVTAIAAPQTPTEWYNLGNVLTRKGELEPALNAYDQALEAQPDFEDARYNRNLVAELLKQQQSEQQQKNTASDEQKEGESKEDHAEGSESQGANAQNSEGGVANDTNTEGAGPQEGSSQNANAEDSGFDNQSKASKQHAKNSMSGDQASSDGNDESSEQAKQAANDQLQQALKDKIDQQLKGESDQAAAMNDTEGNGADDQKEGQQGAMAAQNAEQAREPLDEAAQARQQLLNRIEDDPAGLWRRKFIYQYRQQPNGQAVEEKQW</sequence>
<keyword evidence="3" id="KW-0812">Transmembrane</keyword>
<feature type="domain" description="VWFA" evidence="4">
    <location>
        <begin position="92"/>
        <end position="285"/>
    </location>
</feature>
<dbReference type="SMART" id="SM00028">
    <property type="entry name" value="TPR"/>
    <property type="match status" value="1"/>
</dbReference>
<reference evidence="5 6" key="1">
    <citation type="submission" date="2024-03" db="EMBL/GenBank/DDBJ databases">
        <title>Community enrichment and isolation of bacterial strains for fucoidan degradation.</title>
        <authorList>
            <person name="Sichert A."/>
        </authorList>
    </citation>
    <scope>NUCLEOTIDE SEQUENCE [LARGE SCALE GENOMIC DNA]</scope>
    <source>
        <strain evidence="5 6">AS76</strain>
    </source>
</reference>
<feature type="compositionally biased region" description="Polar residues" evidence="2">
    <location>
        <begin position="503"/>
        <end position="566"/>
    </location>
</feature>
<dbReference type="InterPro" id="IPR019734">
    <property type="entry name" value="TPR_rpt"/>
</dbReference>
<dbReference type="PROSITE" id="PS50005">
    <property type="entry name" value="TPR"/>
    <property type="match status" value="1"/>
</dbReference>
<dbReference type="PANTHER" id="PTHR22550">
    <property type="entry name" value="SPORE GERMINATION PROTEIN"/>
    <property type="match status" value="1"/>
</dbReference>
<dbReference type="SMART" id="SM00327">
    <property type="entry name" value="VWA"/>
    <property type="match status" value="1"/>
</dbReference>
<dbReference type="SUPFAM" id="SSF48452">
    <property type="entry name" value="TPR-like"/>
    <property type="match status" value="1"/>
</dbReference>
<evidence type="ECO:0000313" key="6">
    <source>
        <dbReference type="Proteomes" id="UP001449225"/>
    </source>
</evidence>
<dbReference type="EMBL" id="JBBMRA010000020">
    <property type="protein sequence ID" value="MEM5537814.1"/>
    <property type="molecule type" value="Genomic_DNA"/>
</dbReference>
<dbReference type="Pfam" id="PF00515">
    <property type="entry name" value="TPR_1"/>
    <property type="match status" value="1"/>
</dbReference>
<keyword evidence="3" id="KW-1133">Transmembrane helix</keyword>
<evidence type="ECO:0000256" key="1">
    <source>
        <dbReference type="PROSITE-ProRule" id="PRU00339"/>
    </source>
</evidence>
<feature type="transmembrane region" description="Helical" evidence="3">
    <location>
        <begin position="58"/>
        <end position="79"/>
    </location>
</feature>
<proteinExistence type="predicted"/>
<keyword evidence="3" id="KW-0472">Membrane</keyword>